<protein>
    <recommendedName>
        <fullName evidence="2">DUF1985 domain-containing protein</fullName>
    </recommendedName>
</protein>
<feature type="compositionally biased region" description="Acidic residues" evidence="1">
    <location>
        <begin position="482"/>
        <end position="498"/>
    </location>
</feature>
<dbReference type="AlphaFoldDB" id="A0A8S0SF62"/>
<feature type="non-terminal residue" evidence="3">
    <location>
        <position position="506"/>
    </location>
</feature>
<dbReference type="Pfam" id="PF09331">
    <property type="entry name" value="DUF1985"/>
    <property type="match status" value="1"/>
</dbReference>
<accession>A0A8S0SF62</accession>
<name>A0A8S0SF62_OLEEU</name>
<dbReference type="EMBL" id="CACTIH010004534">
    <property type="protein sequence ID" value="CAA2990980.1"/>
    <property type="molecule type" value="Genomic_DNA"/>
</dbReference>
<reference evidence="3 4" key="1">
    <citation type="submission" date="2019-12" db="EMBL/GenBank/DDBJ databases">
        <authorList>
            <person name="Alioto T."/>
            <person name="Alioto T."/>
            <person name="Gomez Garrido J."/>
        </authorList>
    </citation>
    <scope>NUCLEOTIDE SEQUENCE [LARGE SCALE GENOMIC DNA]</scope>
</reference>
<evidence type="ECO:0000313" key="4">
    <source>
        <dbReference type="Proteomes" id="UP000594638"/>
    </source>
</evidence>
<dbReference type="Gramene" id="OE9A031465T1">
    <property type="protein sequence ID" value="OE9A031465C1"/>
    <property type="gene ID" value="OE9A031465"/>
</dbReference>
<feature type="non-terminal residue" evidence="3">
    <location>
        <position position="1"/>
    </location>
</feature>
<feature type="compositionally biased region" description="Basic and acidic residues" evidence="1">
    <location>
        <begin position="465"/>
        <end position="481"/>
    </location>
</feature>
<feature type="domain" description="DUF1985" evidence="2">
    <location>
        <begin position="1"/>
        <end position="107"/>
    </location>
</feature>
<proteinExistence type="predicted"/>
<sequence>EYAIIIGLHAGSFSEGDQLSKALEKKKLKKKYFKSLNKISCAQLEKTFVRASTPWVYRYKLGLALIVEGVITAPDNNVSIDEDTLSLVNDLELCFSYPCAKVGYSHLLKGFRGTWAHKMSDAKMKNEKDVINTIHGFSIVMQGRTELRSCVLFVSIRRVTYIIWMDTYATIFLFSSKFLFSSGQIWAFEAMPELGEHFGEWVGERSPLLLCWTSTKQSQQRTYDAFFRDVQVMDIFHLPFNSFVFLGIVCNIFELPVLPYCGVHEGSTAGDGHDDESSAGVENDETFTSDDRQTSEGNGDDGSKANDNGDSGGDTSSETGGGDTEDDEDASGWQSSALPTPMVGPSTFGLSGRRGGPTVTMEDVEGMLLDQCILFEMRLRTVKLEIMQHVTEEFARLRDFISTLVPPSGGTSTSAAAPAMNEPHIWDDPHEDGQGSDVRSPHDDDRAEETEMQEWNAGESSNKWSPHDDDHADEGEMHEVNDGEGGDEWNTQDDDHAEEGDMREVN</sequence>
<dbReference type="PANTHER" id="PTHR48449">
    <property type="entry name" value="DUF1985 DOMAIN-CONTAINING PROTEIN"/>
    <property type="match status" value="1"/>
</dbReference>
<evidence type="ECO:0000313" key="3">
    <source>
        <dbReference type="EMBL" id="CAA2990980.1"/>
    </source>
</evidence>
<organism evidence="3 4">
    <name type="scientific">Olea europaea subsp. europaea</name>
    <dbReference type="NCBI Taxonomy" id="158383"/>
    <lineage>
        <taxon>Eukaryota</taxon>
        <taxon>Viridiplantae</taxon>
        <taxon>Streptophyta</taxon>
        <taxon>Embryophyta</taxon>
        <taxon>Tracheophyta</taxon>
        <taxon>Spermatophyta</taxon>
        <taxon>Magnoliopsida</taxon>
        <taxon>eudicotyledons</taxon>
        <taxon>Gunneridae</taxon>
        <taxon>Pentapetalae</taxon>
        <taxon>asterids</taxon>
        <taxon>lamiids</taxon>
        <taxon>Lamiales</taxon>
        <taxon>Oleaceae</taxon>
        <taxon>Oleeae</taxon>
        <taxon>Olea</taxon>
    </lineage>
</organism>
<gene>
    <name evidence="3" type="ORF">OLEA9_A031465</name>
</gene>
<dbReference type="Proteomes" id="UP000594638">
    <property type="component" value="Unassembled WGS sequence"/>
</dbReference>
<keyword evidence="4" id="KW-1185">Reference proteome</keyword>
<dbReference type="OrthoDB" id="1194650at2759"/>
<evidence type="ECO:0000259" key="2">
    <source>
        <dbReference type="Pfam" id="PF09331"/>
    </source>
</evidence>
<dbReference type="InterPro" id="IPR015410">
    <property type="entry name" value="DUF1985"/>
</dbReference>
<comment type="caution">
    <text evidence="3">The sequence shown here is derived from an EMBL/GenBank/DDBJ whole genome shotgun (WGS) entry which is preliminary data.</text>
</comment>
<feature type="compositionally biased region" description="Low complexity" evidence="1">
    <location>
        <begin position="407"/>
        <end position="419"/>
    </location>
</feature>
<feature type="compositionally biased region" description="Basic and acidic residues" evidence="1">
    <location>
        <begin position="424"/>
        <end position="445"/>
    </location>
</feature>
<dbReference type="PANTHER" id="PTHR48449:SF1">
    <property type="entry name" value="DUF1985 DOMAIN-CONTAINING PROTEIN"/>
    <property type="match status" value="1"/>
</dbReference>
<feature type="region of interest" description="Disordered" evidence="1">
    <location>
        <begin position="407"/>
        <end position="506"/>
    </location>
</feature>
<evidence type="ECO:0000256" key="1">
    <source>
        <dbReference type="SAM" id="MobiDB-lite"/>
    </source>
</evidence>
<feature type="region of interest" description="Disordered" evidence="1">
    <location>
        <begin position="269"/>
        <end position="357"/>
    </location>
</feature>